<organism evidence="2 3">
    <name type="scientific">Bizionia arctica</name>
    <dbReference type="NCBI Taxonomy" id="1495645"/>
    <lineage>
        <taxon>Bacteria</taxon>
        <taxon>Pseudomonadati</taxon>
        <taxon>Bacteroidota</taxon>
        <taxon>Flavobacteriia</taxon>
        <taxon>Flavobacteriales</taxon>
        <taxon>Flavobacteriaceae</taxon>
        <taxon>Bizionia</taxon>
    </lineage>
</organism>
<dbReference type="RefSeq" id="WP_188461260.1">
    <property type="nucleotide sequence ID" value="NZ_BMFQ01000001.1"/>
</dbReference>
<keyword evidence="3" id="KW-1185">Reference proteome</keyword>
<dbReference type="EMBL" id="BMFQ01000001">
    <property type="protein sequence ID" value="GGG35168.1"/>
    <property type="molecule type" value="Genomic_DNA"/>
</dbReference>
<name>A0A917LJS4_9FLAO</name>
<sequence length="476" mass="54916">MNRFIFALFFLAASMQSLLAQKTVLKFKNEEVSRRTSKETLTLSNTINQDLTVLLVEGKDIYAYLYDVDFNLKQEFETNAIKSKYKDALGYKIDGLKQHILFSNNQKTKFAVMTLDFDSKESYEKEVLFDFKDETFVETVNYKNQVYLLSATDDNVIHIRILDKNLNFSSVNKITIDGFEENKVILKEAHTFGLFYVLGDSKSSVKKIDHRVPGAIELTSSDNKLFQFDNLVYLTFENNETATLVYKINFDDFSYSYKSYDYPKGTKDDFKRYNSYIYEDYFFQIASSKDEMKFLVNNLDGTLIKSFSVYDNKAITFKNGPIIQDGATGVPFVNRRELEESSKYLRKISTGNVGISVLKQDDLFYITLGGYVVVNTASANPMMGGTSVNSAGLVTYNPTYFSYNSYSNTKSTYFNTKLDPEFNHIKGTIDKNVFEIIKSYTNKYKYITAEDVFFHNGTLYFSFFNLKDSEYNIVTF</sequence>
<dbReference type="AlphaFoldDB" id="A0A917LJS4"/>
<accession>A0A917LJS4</accession>
<feature type="chain" id="PRO_5036880225" evidence="1">
    <location>
        <begin position="21"/>
        <end position="476"/>
    </location>
</feature>
<evidence type="ECO:0000313" key="2">
    <source>
        <dbReference type="EMBL" id="GGG35168.1"/>
    </source>
</evidence>
<comment type="caution">
    <text evidence="2">The sequence shown here is derived from an EMBL/GenBank/DDBJ whole genome shotgun (WGS) entry which is preliminary data.</text>
</comment>
<protein>
    <submittedName>
        <fullName evidence="2">Uncharacterized protein</fullName>
    </submittedName>
</protein>
<gene>
    <name evidence="2" type="ORF">GCM10010976_03540</name>
</gene>
<dbReference type="Proteomes" id="UP000625976">
    <property type="component" value="Unassembled WGS sequence"/>
</dbReference>
<reference evidence="2" key="2">
    <citation type="submission" date="2020-09" db="EMBL/GenBank/DDBJ databases">
        <authorList>
            <person name="Sun Q."/>
            <person name="Zhou Y."/>
        </authorList>
    </citation>
    <scope>NUCLEOTIDE SEQUENCE</scope>
    <source>
        <strain evidence="2">CGMCC 1.12751</strain>
    </source>
</reference>
<evidence type="ECO:0000256" key="1">
    <source>
        <dbReference type="SAM" id="SignalP"/>
    </source>
</evidence>
<keyword evidence="1" id="KW-0732">Signal</keyword>
<reference evidence="2" key="1">
    <citation type="journal article" date="2014" name="Int. J. Syst. Evol. Microbiol.">
        <title>Complete genome sequence of Corynebacterium casei LMG S-19264T (=DSM 44701T), isolated from a smear-ripened cheese.</title>
        <authorList>
            <consortium name="US DOE Joint Genome Institute (JGI-PGF)"/>
            <person name="Walter F."/>
            <person name="Albersmeier A."/>
            <person name="Kalinowski J."/>
            <person name="Ruckert C."/>
        </authorList>
    </citation>
    <scope>NUCLEOTIDE SEQUENCE</scope>
    <source>
        <strain evidence="2">CGMCC 1.12751</strain>
    </source>
</reference>
<feature type="signal peptide" evidence="1">
    <location>
        <begin position="1"/>
        <end position="20"/>
    </location>
</feature>
<proteinExistence type="predicted"/>
<evidence type="ECO:0000313" key="3">
    <source>
        <dbReference type="Proteomes" id="UP000625976"/>
    </source>
</evidence>